<name>A0A1W1BP26_9ZZZZ</name>
<dbReference type="Pfam" id="PF00005">
    <property type="entry name" value="ABC_tran"/>
    <property type="match status" value="2"/>
</dbReference>
<evidence type="ECO:0000256" key="1">
    <source>
        <dbReference type="ARBA" id="ARBA00022737"/>
    </source>
</evidence>
<dbReference type="InterPro" id="IPR050611">
    <property type="entry name" value="ABCF"/>
</dbReference>
<protein>
    <submittedName>
        <fullName evidence="6">COG0488: ATPase components of ABC transporters with duplicated ATPase domains</fullName>
    </submittedName>
</protein>
<feature type="coiled-coil region" evidence="4">
    <location>
        <begin position="534"/>
        <end position="601"/>
    </location>
</feature>
<evidence type="ECO:0000256" key="3">
    <source>
        <dbReference type="ARBA" id="ARBA00022840"/>
    </source>
</evidence>
<keyword evidence="1" id="KW-0677">Repeat</keyword>
<dbReference type="InterPro" id="IPR027417">
    <property type="entry name" value="P-loop_NTPase"/>
</dbReference>
<dbReference type="InterPro" id="IPR003439">
    <property type="entry name" value="ABC_transporter-like_ATP-bd"/>
</dbReference>
<feature type="domain" description="ABC transporter" evidence="5">
    <location>
        <begin position="2"/>
        <end position="216"/>
    </location>
</feature>
<dbReference type="Gene3D" id="3.40.50.300">
    <property type="entry name" value="P-loop containing nucleotide triphosphate hydrolases"/>
    <property type="match status" value="2"/>
</dbReference>
<gene>
    <name evidence="6" type="ORF">MNB_SM-4-1499</name>
</gene>
<dbReference type="EMBL" id="FPHF01000029">
    <property type="protein sequence ID" value="SFV55328.1"/>
    <property type="molecule type" value="Genomic_DNA"/>
</dbReference>
<accession>A0A1W1BP26</accession>
<keyword evidence="2" id="KW-0547">Nucleotide-binding</keyword>
<dbReference type="PANTHER" id="PTHR19211">
    <property type="entry name" value="ATP-BINDING TRANSPORT PROTEIN-RELATED"/>
    <property type="match status" value="1"/>
</dbReference>
<dbReference type="GO" id="GO:0005524">
    <property type="term" value="F:ATP binding"/>
    <property type="evidence" value="ECO:0007669"/>
    <property type="project" value="UniProtKB-KW"/>
</dbReference>
<dbReference type="InterPro" id="IPR003593">
    <property type="entry name" value="AAA+_ATPase"/>
</dbReference>
<feature type="domain" description="ABC transporter" evidence="5">
    <location>
        <begin position="283"/>
        <end position="499"/>
    </location>
</feature>
<dbReference type="PANTHER" id="PTHR19211:SF14">
    <property type="entry name" value="ATP-BINDING CASSETTE SUB-FAMILY F MEMBER 1"/>
    <property type="match status" value="1"/>
</dbReference>
<reference evidence="6" key="1">
    <citation type="submission" date="2016-10" db="EMBL/GenBank/DDBJ databases">
        <authorList>
            <person name="de Groot N.N."/>
        </authorList>
    </citation>
    <scope>NUCLEOTIDE SEQUENCE</scope>
</reference>
<dbReference type="InterPro" id="IPR032781">
    <property type="entry name" value="ABC_tran_Xtn"/>
</dbReference>
<dbReference type="PROSITE" id="PS50893">
    <property type="entry name" value="ABC_TRANSPORTER_2"/>
    <property type="match status" value="2"/>
</dbReference>
<dbReference type="SMART" id="SM00382">
    <property type="entry name" value="AAA"/>
    <property type="match status" value="2"/>
</dbReference>
<proteinExistence type="predicted"/>
<organism evidence="6">
    <name type="scientific">hydrothermal vent metagenome</name>
    <dbReference type="NCBI Taxonomy" id="652676"/>
    <lineage>
        <taxon>unclassified sequences</taxon>
        <taxon>metagenomes</taxon>
        <taxon>ecological metagenomes</taxon>
    </lineage>
</organism>
<evidence type="ECO:0000256" key="2">
    <source>
        <dbReference type="ARBA" id="ARBA00022741"/>
    </source>
</evidence>
<dbReference type="AlphaFoldDB" id="A0A1W1BP26"/>
<dbReference type="SUPFAM" id="SSF52540">
    <property type="entry name" value="P-loop containing nucleoside triphosphate hydrolases"/>
    <property type="match status" value="2"/>
</dbReference>
<dbReference type="InterPro" id="IPR017871">
    <property type="entry name" value="ABC_transporter-like_CS"/>
</dbReference>
<evidence type="ECO:0000259" key="5">
    <source>
        <dbReference type="PROSITE" id="PS50893"/>
    </source>
</evidence>
<dbReference type="Pfam" id="PF12848">
    <property type="entry name" value="ABC_tran_Xtn"/>
    <property type="match status" value="1"/>
</dbReference>
<evidence type="ECO:0000313" key="6">
    <source>
        <dbReference type="EMBL" id="SFV55328.1"/>
    </source>
</evidence>
<dbReference type="GO" id="GO:0016887">
    <property type="term" value="F:ATP hydrolysis activity"/>
    <property type="evidence" value="ECO:0007669"/>
    <property type="project" value="InterPro"/>
</dbReference>
<sequence>MIQLININKNFASQELFSNLNLKLNAGNRTGLVGRNGSGKSTLFKMILGEESPDSGDVIIPKNYKIGTLKQHLEFTESTLREEAALALGEEMQYDVYRVEKILFGLGFVQEDLEKDPLSFSGGFQIRINLAKLLVTEPNLLLLDEPTNYLDIVSLRWLKNFLRAFDGELILITHNRDFMDSVCTHTMGIVRKNIEIIPGSTHKFYEQLSLNDELYAKQKIAQDKKVKELEEFIARNKARASTASLAQSKVKQLEKMDRMNDLAFDNSLAFEFNFKESPAKVMLEVEALSFGYTPQNILFKDISFSIKRGECIGIIGKNGKGKSTLLNTLAGELKQLSGTLTSHPSVEFAHFGQTNIARLHPNATVIDEIHSANLKLSTERVRSIAGSMMFSGDSSDKKVSLLSGGEKSRVMLGQILAREVNLLFLDEPTNHLDMESIEALTEAIQNFEGAVMIVTHSEEMLRRVCDRLIIFAKDGAEYFDGGYDDFLEKIGWEDDELEQKVKVAPKSNNKESKKLKAELTRERNKLTSPFKKKVEKLENKIMEVEESLTLHHQELIEASNSGDSASLMELSKVVSKEETQVEELFEELEVVQDELDTILLEYEEKIEDI</sequence>
<evidence type="ECO:0000256" key="4">
    <source>
        <dbReference type="SAM" id="Coils"/>
    </source>
</evidence>
<keyword evidence="4" id="KW-0175">Coiled coil</keyword>
<dbReference type="CDD" id="cd03221">
    <property type="entry name" value="ABCF_EF-3"/>
    <property type="match status" value="2"/>
</dbReference>
<dbReference type="PROSITE" id="PS00211">
    <property type="entry name" value="ABC_TRANSPORTER_1"/>
    <property type="match status" value="1"/>
</dbReference>
<keyword evidence="3" id="KW-0067">ATP-binding</keyword>